<dbReference type="OrthoDB" id="8062986at2759"/>
<evidence type="ECO:0000313" key="2">
    <source>
        <dbReference type="Proteomes" id="UP000504634"/>
    </source>
</evidence>
<evidence type="ECO:0000313" key="3">
    <source>
        <dbReference type="RefSeq" id="XP_030376263.1"/>
    </source>
</evidence>
<evidence type="ECO:0000256" key="1">
    <source>
        <dbReference type="SAM" id="SignalP"/>
    </source>
</evidence>
<keyword evidence="2" id="KW-1185">Reference proteome</keyword>
<dbReference type="RefSeq" id="XP_030376263.1">
    <property type="nucleotide sequence ID" value="XM_030520403.1"/>
</dbReference>
<gene>
    <name evidence="3" type="primary">LOC115625366</name>
</gene>
<dbReference type="AlphaFoldDB" id="A0A6J2TMA3"/>
<dbReference type="GeneID" id="115625366"/>
<proteinExistence type="predicted"/>
<organism evidence="2 3">
    <name type="scientific">Drosophila lebanonensis</name>
    <name type="common">Fruit fly</name>
    <name type="synonym">Scaptodrosophila lebanonensis</name>
    <dbReference type="NCBI Taxonomy" id="7225"/>
    <lineage>
        <taxon>Eukaryota</taxon>
        <taxon>Metazoa</taxon>
        <taxon>Ecdysozoa</taxon>
        <taxon>Arthropoda</taxon>
        <taxon>Hexapoda</taxon>
        <taxon>Insecta</taxon>
        <taxon>Pterygota</taxon>
        <taxon>Neoptera</taxon>
        <taxon>Endopterygota</taxon>
        <taxon>Diptera</taxon>
        <taxon>Brachycera</taxon>
        <taxon>Muscomorpha</taxon>
        <taxon>Ephydroidea</taxon>
        <taxon>Drosophilidae</taxon>
        <taxon>Scaptodrosophila</taxon>
    </lineage>
</organism>
<feature type="chain" id="PRO_5026647462" evidence="1">
    <location>
        <begin position="19"/>
        <end position="235"/>
    </location>
</feature>
<reference evidence="3" key="1">
    <citation type="submission" date="2025-08" db="UniProtKB">
        <authorList>
            <consortium name="RefSeq"/>
        </authorList>
    </citation>
    <scope>IDENTIFICATION</scope>
    <source>
        <strain evidence="3">11010-0011.00</strain>
        <tissue evidence="3">Whole body</tissue>
    </source>
</reference>
<protein>
    <submittedName>
        <fullName evidence="3">Uncharacterized protein LOC115625366</fullName>
    </submittedName>
</protein>
<accession>A0A6J2TMA3</accession>
<sequence length="235" mass="25625">MDTIQMLISFFILAVAHANTGNVTVTTSETTEYGPVTIVLDNLAQIAVNVSDETSTQLQAKLERTAQDLTGNIEVITATGMQQLSDALHATNELFLANPNCNSDWNLDEFTANVTEQLTACTVNLTTAITSFSSEGKQIVNNVQTYVQQIAELPSFCHLISSETVDLSFAGGTNCFMRRITEINQNMSLALHEASLLLVGTRQRGLKQVEQAEDCTNKLVAQINEFLSNERANCA</sequence>
<name>A0A6J2TMA3_DROLE</name>
<keyword evidence="1" id="KW-0732">Signal</keyword>
<feature type="signal peptide" evidence="1">
    <location>
        <begin position="1"/>
        <end position="18"/>
    </location>
</feature>
<dbReference type="Proteomes" id="UP000504634">
    <property type="component" value="Unplaced"/>
</dbReference>